<dbReference type="PANTHER" id="PTHR24173">
    <property type="entry name" value="ANKYRIN REPEAT CONTAINING"/>
    <property type="match status" value="1"/>
</dbReference>
<accession>A0A3N2Q5Q4</accession>
<evidence type="ECO:0000256" key="3">
    <source>
        <dbReference type="PROSITE-ProRule" id="PRU00023"/>
    </source>
</evidence>
<dbReference type="Gene3D" id="1.25.40.20">
    <property type="entry name" value="Ankyrin repeat-containing domain"/>
    <property type="match status" value="1"/>
</dbReference>
<dbReference type="PROSITE" id="PS50297">
    <property type="entry name" value="ANK_REP_REGION"/>
    <property type="match status" value="1"/>
</dbReference>
<protein>
    <submittedName>
        <fullName evidence="5">Uncharacterized protein</fullName>
    </submittedName>
</protein>
<proteinExistence type="predicted"/>
<evidence type="ECO:0000256" key="1">
    <source>
        <dbReference type="ARBA" id="ARBA00022737"/>
    </source>
</evidence>
<evidence type="ECO:0000256" key="4">
    <source>
        <dbReference type="SAM" id="Phobius"/>
    </source>
</evidence>
<evidence type="ECO:0000313" key="6">
    <source>
        <dbReference type="Proteomes" id="UP000272025"/>
    </source>
</evidence>
<dbReference type="AlphaFoldDB" id="A0A3N2Q5Q4"/>
<keyword evidence="6" id="KW-1185">Reference proteome</keyword>
<gene>
    <name evidence="5" type="ORF">SODALDRAFT_318766</name>
</gene>
<evidence type="ECO:0000256" key="2">
    <source>
        <dbReference type="ARBA" id="ARBA00023043"/>
    </source>
</evidence>
<organism evidence="5 6">
    <name type="scientific">Sodiomyces alkalinus (strain CBS 110278 / VKM F-3762 / F11)</name>
    <name type="common">Alkaliphilic filamentous fungus</name>
    <dbReference type="NCBI Taxonomy" id="1314773"/>
    <lineage>
        <taxon>Eukaryota</taxon>
        <taxon>Fungi</taxon>
        <taxon>Dikarya</taxon>
        <taxon>Ascomycota</taxon>
        <taxon>Pezizomycotina</taxon>
        <taxon>Sordariomycetes</taxon>
        <taxon>Hypocreomycetidae</taxon>
        <taxon>Glomerellales</taxon>
        <taxon>Plectosphaerellaceae</taxon>
        <taxon>Sodiomyces</taxon>
    </lineage>
</organism>
<dbReference type="SMART" id="SM00248">
    <property type="entry name" value="ANK"/>
    <property type="match status" value="4"/>
</dbReference>
<keyword evidence="4" id="KW-1133">Transmembrane helix</keyword>
<keyword evidence="4" id="KW-0472">Membrane</keyword>
<dbReference type="InterPro" id="IPR036770">
    <property type="entry name" value="Ankyrin_rpt-contain_sf"/>
</dbReference>
<reference evidence="5 6" key="1">
    <citation type="journal article" date="2018" name="Mol. Ecol.">
        <title>The obligate alkalophilic soda-lake fungus Sodiomyces alkalinus has shifted to a protein diet.</title>
        <authorList>
            <person name="Grum-Grzhimaylo A.A."/>
            <person name="Falkoski D.L."/>
            <person name="van den Heuvel J."/>
            <person name="Valero-Jimenez C.A."/>
            <person name="Min B."/>
            <person name="Choi I.G."/>
            <person name="Lipzen A."/>
            <person name="Daum C.G."/>
            <person name="Aanen D.K."/>
            <person name="Tsang A."/>
            <person name="Henrissat B."/>
            <person name="Bilanenko E.N."/>
            <person name="de Vries R.P."/>
            <person name="van Kan J.A.L."/>
            <person name="Grigoriev I.V."/>
            <person name="Debets A.J.M."/>
        </authorList>
    </citation>
    <scope>NUCLEOTIDE SEQUENCE [LARGE SCALE GENOMIC DNA]</scope>
    <source>
        <strain evidence="5 6">F11</strain>
    </source>
</reference>
<dbReference type="PROSITE" id="PS50088">
    <property type="entry name" value="ANK_REPEAT"/>
    <property type="match status" value="1"/>
</dbReference>
<dbReference type="OrthoDB" id="4772757at2759"/>
<keyword evidence="2 3" id="KW-0040">ANK repeat</keyword>
<dbReference type="PANTHER" id="PTHR24173:SF85">
    <property type="entry name" value="PROTEIN FEM-1 HOMOLOG CG6966"/>
    <property type="match status" value="1"/>
</dbReference>
<dbReference type="GeneID" id="39577881"/>
<keyword evidence="1" id="KW-0677">Repeat</keyword>
<dbReference type="STRING" id="1314773.A0A3N2Q5Q4"/>
<dbReference type="EMBL" id="ML119051">
    <property type="protein sequence ID" value="ROT41988.1"/>
    <property type="molecule type" value="Genomic_DNA"/>
</dbReference>
<evidence type="ECO:0000313" key="5">
    <source>
        <dbReference type="EMBL" id="ROT41988.1"/>
    </source>
</evidence>
<dbReference type="GO" id="GO:0000151">
    <property type="term" value="C:ubiquitin ligase complex"/>
    <property type="evidence" value="ECO:0007669"/>
    <property type="project" value="TreeGrafter"/>
</dbReference>
<feature type="transmembrane region" description="Helical" evidence="4">
    <location>
        <begin position="413"/>
        <end position="436"/>
    </location>
</feature>
<dbReference type="GO" id="GO:0006511">
    <property type="term" value="P:ubiquitin-dependent protein catabolic process"/>
    <property type="evidence" value="ECO:0007669"/>
    <property type="project" value="TreeGrafter"/>
</dbReference>
<dbReference type="Proteomes" id="UP000272025">
    <property type="component" value="Unassembled WGS sequence"/>
</dbReference>
<dbReference type="SUPFAM" id="SSF48403">
    <property type="entry name" value="Ankyrin repeat"/>
    <property type="match status" value="1"/>
</dbReference>
<keyword evidence="4" id="KW-0812">Transmembrane</keyword>
<dbReference type="RefSeq" id="XP_028469794.1">
    <property type="nucleotide sequence ID" value="XM_028609403.1"/>
</dbReference>
<feature type="repeat" description="ANK" evidence="3">
    <location>
        <begin position="119"/>
        <end position="151"/>
    </location>
</feature>
<name>A0A3N2Q5Q4_SODAK</name>
<dbReference type="InterPro" id="IPR002110">
    <property type="entry name" value="Ankyrin_rpt"/>
</dbReference>
<sequence length="480" mass="52748">MPPTCIQAIKIDGMEVESVPVYSETDTNDLFRRLESLQSSPSSSSPSPLVLPITKIESYPSPMSHQDESGVEFPRRVEAHELASAIVTSFFHAITTRHEDVVRDFVSRGLVSPDVTTLAGETPLLAAVRAGDGTTLRALVALGATVDGYGTVPSSSSSSLLSSPLPPQYGRRRTPLQLAAALGRLPLVKQLREEHGADDALIAADGELALRLAARNGHRDVVAYLPLRRGGAWKRWKTAHEAEMRRIRSVARGIVAVLRFVLWTVPRAVVWSFPKYVWEERHYVTKWCARQARAFPGRVKRVAKALPGASARLGRATWRAVKRVVKATPKVAKAVLSWIWDGIKAVGGAVAEVVKRIVAVLHTALVAVFEFFRTITLQDVINGCKAVGQAVFALFSRVVVGSVVWTGKVVYEVLKTLFGCAVMAVWLPVYFVWLLLTWPPRQIWKILEAAGRSEEDVAKGGRRVGQLIPFGIGRPPVRWE</sequence>